<reference evidence="1" key="1">
    <citation type="submission" date="2024-06" db="EMBL/GenBank/DDBJ databases">
        <title>Mesorhizobium karijinii sp. nov., a symbiont of the iconic Swainsona formosa from arid Australia.</title>
        <authorList>
            <person name="Hill Y.J."/>
            <person name="Watkin E.L.J."/>
            <person name="O'Hara G.W."/>
            <person name="Terpolilli J."/>
            <person name="Tye M.L."/>
            <person name="Kohlmeier M.G."/>
        </authorList>
    </citation>
    <scope>NUCLEOTIDE SEQUENCE</scope>
    <source>
        <strain evidence="1">WSM2240</strain>
    </source>
</reference>
<evidence type="ECO:0008006" key="2">
    <source>
        <dbReference type="Google" id="ProtNLM"/>
    </source>
</evidence>
<organism evidence="1">
    <name type="scientific">Mesorhizobium sp. WSM2240</name>
    <dbReference type="NCBI Taxonomy" id="3228851"/>
    <lineage>
        <taxon>Bacteria</taxon>
        <taxon>Pseudomonadati</taxon>
        <taxon>Pseudomonadota</taxon>
        <taxon>Alphaproteobacteria</taxon>
        <taxon>Hyphomicrobiales</taxon>
        <taxon>Phyllobacteriaceae</taxon>
        <taxon>Mesorhizobium</taxon>
    </lineage>
</organism>
<accession>A0AAU8CWS8</accession>
<name>A0AAU8CWS8_9HYPH</name>
<gene>
    <name evidence="1" type="ORF">ABVK50_11715</name>
</gene>
<dbReference type="RefSeq" id="WP_353641395.1">
    <property type="nucleotide sequence ID" value="NZ_CP159253.1"/>
</dbReference>
<sequence length="161" mass="17398">MTPQLIYVETANLYVLLVGNKIGQIQTNVDPGINPHAVRVESLDATTDRTNVHIADRNVYLDKSKLYLDAADITTFAAWLYGQMPDASTNAFGKAMFGYFAGSMNFTDVMVAAGRAAGVPGMRQAQGEELYFMGRARESDPEGFTEMAAAYAASATPKAVE</sequence>
<proteinExistence type="predicted"/>
<evidence type="ECO:0000313" key="1">
    <source>
        <dbReference type="EMBL" id="XCG51094.1"/>
    </source>
</evidence>
<dbReference type="EMBL" id="CP159253">
    <property type="protein sequence ID" value="XCG51094.1"/>
    <property type="molecule type" value="Genomic_DNA"/>
</dbReference>
<dbReference type="AlphaFoldDB" id="A0AAU8CWS8"/>
<protein>
    <recommendedName>
        <fullName evidence="2">Phage tail protein</fullName>
    </recommendedName>
</protein>